<feature type="region of interest" description="Disordered" evidence="1">
    <location>
        <begin position="47"/>
        <end position="88"/>
    </location>
</feature>
<accession>A0A2I2MDW3</accession>
<organism evidence="2">
    <name type="scientific">Leptospirillum ferriphilum</name>
    <dbReference type="NCBI Taxonomy" id="178606"/>
    <lineage>
        <taxon>Bacteria</taxon>
        <taxon>Pseudomonadati</taxon>
        <taxon>Nitrospirota</taxon>
        <taxon>Nitrospiria</taxon>
        <taxon>Nitrospirales</taxon>
        <taxon>Nitrospiraceae</taxon>
        <taxon>Leptospirillum</taxon>
    </lineage>
</organism>
<reference evidence="2" key="1">
    <citation type="submission" date="2017-12" db="EMBL/GenBank/DDBJ databases">
        <authorList>
            <consortium name="SysMetEx"/>
        </authorList>
    </citation>
    <scope>NUCLEOTIDE SEQUENCE</scope>
    <source>
        <strain evidence="2">Pb_238</strain>
    </source>
</reference>
<dbReference type="AlphaFoldDB" id="A0A2I2MDW3"/>
<gene>
    <name evidence="2" type="ORF">LFTS_00508</name>
</gene>
<feature type="compositionally biased region" description="Basic and acidic residues" evidence="1">
    <location>
        <begin position="47"/>
        <end position="56"/>
    </location>
</feature>
<name>A0A2I2MDW3_9BACT</name>
<sequence length="101" mass="11131">MLVSFFRKGKNRKNSFSTGIPAFLCVLVPECSLPIFILSGFEKDFFPGEESSNDRVSKKKPPPGGLPTEAMSVSPADGKNGQRVFMSITNRYRTSPLTVRS</sequence>
<dbReference type="EMBL" id="LT966316">
    <property type="protein sequence ID" value="SOU91888.1"/>
    <property type="molecule type" value="Genomic_DNA"/>
</dbReference>
<evidence type="ECO:0000256" key="1">
    <source>
        <dbReference type="SAM" id="MobiDB-lite"/>
    </source>
</evidence>
<proteinExistence type="predicted"/>
<evidence type="ECO:0000313" key="2">
    <source>
        <dbReference type="EMBL" id="SOU91888.1"/>
    </source>
</evidence>
<protein>
    <submittedName>
        <fullName evidence="2">Uncharacterized protein</fullName>
    </submittedName>
</protein>